<dbReference type="Proteomes" id="UP000553980">
    <property type="component" value="Unassembled WGS sequence"/>
</dbReference>
<reference evidence="3 4" key="1">
    <citation type="journal article" date="2011" name="Int. J. Syst. Evol. Microbiol.">
        <title>Ochrobactrum pecoris sp. nov., isolated from farm animals.</title>
        <authorList>
            <person name="Kampfer P."/>
            <person name="Huber B."/>
            <person name="Busse H.J."/>
            <person name="Scholz H.C."/>
            <person name="Tomaso H."/>
            <person name="Hotzel H."/>
            <person name="Melzer F."/>
        </authorList>
    </citation>
    <scope>NUCLEOTIDE SEQUENCE [LARGE SCALE GENOMIC DNA]</scope>
    <source>
        <strain evidence="3 4">08RB2639</strain>
    </source>
</reference>
<dbReference type="RefSeq" id="WP_140022413.1">
    <property type="nucleotide sequence ID" value="NZ_JACIEX010000005.1"/>
</dbReference>
<feature type="domain" description="MaoC-like" evidence="1">
    <location>
        <begin position="16"/>
        <end position="115"/>
    </location>
</feature>
<proteinExistence type="predicted"/>
<dbReference type="InterPro" id="IPR002539">
    <property type="entry name" value="MaoC-like_dom"/>
</dbReference>
<dbReference type="Pfam" id="PF01575">
    <property type="entry name" value="MaoC_dehydratas"/>
    <property type="match status" value="1"/>
</dbReference>
<dbReference type="CDD" id="cd03454">
    <property type="entry name" value="YdeM"/>
    <property type="match status" value="1"/>
</dbReference>
<name>A0A5C5CDD8_9HYPH</name>
<dbReference type="PANTHER" id="PTHR43664">
    <property type="entry name" value="MONOAMINE OXIDASE-RELATED"/>
    <property type="match status" value="1"/>
</dbReference>
<dbReference type="PANTHER" id="PTHR43664:SF1">
    <property type="entry name" value="BETA-METHYLMALYL-COA DEHYDRATASE"/>
    <property type="match status" value="1"/>
</dbReference>
<organism evidence="3 4">
    <name type="scientific">Brucella pecoris</name>
    <dbReference type="NCBI Taxonomy" id="867683"/>
    <lineage>
        <taxon>Bacteria</taxon>
        <taxon>Pseudomonadati</taxon>
        <taxon>Pseudomonadota</taxon>
        <taxon>Alphaproteobacteria</taxon>
        <taxon>Hyphomicrobiales</taxon>
        <taxon>Brucellaceae</taxon>
        <taxon>Brucella/Ochrobactrum group</taxon>
        <taxon>Brucella</taxon>
    </lineage>
</organism>
<dbReference type="OrthoDB" id="9797938at2"/>
<dbReference type="InterPro" id="IPR029069">
    <property type="entry name" value="HotDog_dom_sf"/>
</dbReference>
<evidence type="ECO:0000313" key="2">
    <source>
        <dbReference type="EMBL" id="MBB4094005.1"/>
    </source>
</evidence>
<accession>A0A5C5CDD8</accession>
<evidence type="ECO:0000313" key="3">
    <source>
        <dbReference type="EMBL" id="TNV09379.1"/>
    </source>
</evidence>
<sequence length="160" mass="17487">MSFLEENLGQNLVIGSYTFTADEIIDFARKYDPQPFHLDAEAAKKSVFGGLCASGWHTTAVFMKLNVASILAATKEALKRGETPPTFGPSPGFENLKWSKPVYAGDTITYKRVVHAIRPLASRPGWSMLTMTTSAYNQNGEEVLLFDNAAMVKLPPKTGA</sequence>
<comment type="caution">
    <text evidence="3">The sequence shown here is derived from an EMBL/GenBank/DDBJ whole genome shotgun (WGS) entry which is preliminary data.</text>
</comment>
<gene>
    <name evidence="3" type="ORF">FIB18_20165</name>
    <name evidence="2" type="ORF">GGQ79_002524</name>
</gene>
<reference evidence="3" key="2">
    <citation type="submission" date="2019-06" db="EMBL/GenBank/DDBJ databases">
        <authorList>
            <person name="Hu M."/>
        </authorList>
    </citation>
    <scope>NUCLEOTIDE SEQUENCE</scope>
    <source>
        <strain evidence="3">08RB2639</strain>
    </source>
</reference>
<dbReference type="InterPro" id="IPR052342">
    <property type="entry name" value="MCH/BMMD"/>
</dbReference>
<dbReference type="Gene3D" id="3.10.129.10">
    <property type="entry name" value="Hotdog Thioesterase"/>
    <property type="match status" value="1"/>
</dbReference>
<dbReference type="EMBL" id="VEWK01000013">
    <property type="protein sequence ID" value="TNV09379.1"/>
    <property type="molecule type" value="Genomic_DNA"/>
</dbReference>
<evidence type="ECO:0000259" key="1">
    <source>
        <dbReference type="Pfam" id="PF01575"/>
    </source>
</evidence>
<protein>
    <submittedName>
        <fullName evidence="2">Acyl dehydratase</fullName>
    </submittedName>
    <submittedName>
        <fullName evidence="3">MaoC family dehydratase</fullName>
    </submittedName>
</protein>
<reference evidence="2 5" key="3">
    <citation type="submission" date="2020-08" db="EMBL/GenBank/DDBJ databases">
        <title>Genomic Encyclopedia of Type Strains, Phase IV (KMG-IV): sequencing the most valuable type-strain genomes for metagenomic binning, comparative biology and taxonomic classification.</title>
        <authorList>
            <person name="Goeker M."/>
        </authorList>
    </citation>
    <scope>NUCLEOTIDE SEQUENCE [LARGE SCALE GENOMIC DNA]</scope>
    <source>
        <strain evidence="2 5">DSM 23868</strain>
    </source>
</reference>
<dbReference type="SUPFAM" id="SSF54637">
    <property type="entry name" value="Thioesterase/thiol ester dehydrase-isomerase"/>
    <property type="match status" value="1"/>
</dbReference>
<dbReference type="EMBL" id="JACIEX010000005">
    <property type="protein sequence ID" value="MBB4094005.1"/>
    <property type="molecule type" value="Genomic_DNA"/>
</dbReference>
<evidence type="ECO:0000313" key="5">
    <source>
        <dbReference type="Proteomes" id="UP000553980"/>
    </source>
</evidence>
<dbReference type="AlphaFoldDB" id="A0A5C5CDD8"/>
<dbReference type="Proteomes" id="UP000313390">
    <property type="component" value="Unassembled WGS sequence"/>
</dbReference>
<keyword evidence="5" id="KW-1185">Reference proteome</keyword>
<evidence type="ECO:0000313" key="4">
    <source>
        <dbReference type="Proteomes" id="UP000313390"/>
    </source>
</evidence>